<feature type="transmembrane region" description="Helical" evidence="9">
    <location>
        <begin position="477"/>
        <end position="498"/>
    </location>
</feature>
<keyword evidence="2" id="KW-0813">Transport</keyword>
<dbReference type="PANTHER" id="PTHR30354:SF22">
    <property type="entry name" value="HIGH-AFFINITY GLUCONATE TRANSPORTER"/>
    <property type="match status" value="1"/>
</dbReference>
<dbReference type="Proteomes" id="UP000198551">
    <property type="component" value="Unassembled WGS sequence"/>
</dbReference>
<dbReference type="InterPro" id="IPR003474">
    <property type="entry name" value="Glcn_transporter"/>
</dbReference>
<dbReference type="GO" id="GO:0015128">
    <property type="term" value="F:gluconate transmembrane transporter activity"/>
    <property type="evidence" value="ECO:0007669"/>
    <property type="project" value="InterPro"/>
</dbReference>
<accession>A0A1C4Y4R7</accession>
<comment type="subcellular location">
    <subcellularLocation>
        <location evidence="1">Cell membrane</location>
        <topology evidence="1">Multi-pass membrane protein</topology>
    </subcellularLocation>
</comment>
<keyword evidence="3" id="KW-1003">Cell membrane</keyword>
<evidence type="ECO:0000256" key="9">
    <source>
        <dbReference type="SAM" id="Phobius"/>
    </source>
</evidence>
<comment type="similarity">
    <text evidence="7">Belongs to the GntP permease family.</text>
</comment>
<dbReference type="EMBL" id="FMCV01000009">
    <property type="protein sequence ID" value="SCF15699.1"/>
    <property type="molecule type" value="Genomic_DNA"/>
</dbReference>
<name>A0A1C4Y4R7_9ACTN</name>
<evidence type="ECO:0000256" key="6">
    <source>
        <dbReference type="ARBA" id="ARBA00023136"/>
    </source>
</evidence>
<feature type="transmembrane region" description="Helical" evidence="9">
    <location>
        <begin position="154"/>
        <end position="172"/>
    </location>
</feature>
<feature type="transmembrane region" description="Helical" evidence="9">
    <location>
        <begin position="284"/>
        <end position="301"/>
    </location>
</feature>
<feature type="transmembrane region" description="Helical" evidence="9">
    <location>
        <begin position="321"/>
        <end position="342"/>
    </location>
</feature>
<feature type="transmembrane region" description="Helical" evidence="9">
    <location>
        <begin position="440"/>
        <end position="457"/>
    </location>
</feature>
<dbReference type="RefSeq" id="WP_091045951.1">
    <property type="nucleotide sequence ID" value="NZ_FMCV01000009.1"/>
</dbReference>
<evidence type="ECO:0000256" key="1">
    <source>
        <dbReference type="ARBA" id="ARBA00004651"/>
    </source>
</evidence>
<keyword evidence="11" id="KW-1185">Reference proteome</keyword>
<gene>
    <name evidence="10" type="ORF">GA0070215_109165</name>
</gene>
<protein>
    <submittedName>
        <fullName evidence="10">Gluconate:H+ symporter, GntP family</fullName>
    </submittedName>
</protein>
<dbReference type="PIRSF" id="PIRSF002746">
    <property type="entry name" value="Gluconate_transporter"/>
    <property type="match status" value="1"/>
</dbReference>
<evidence type="ECO:0000256" key="4">
    <source>
        <dbReference type="ARBA" id="ARBA00022692"/>
    </source>
</evidence>
<dbReference type="AlphaFoldDB" id="A0A1C4Y4R7"/>
<keyword evidence="5 9" id="KW-1133">Transmembrane helix</keyword>
<feature type="transmembrane region" description="Helical" evidence="9">
    <location>
        <begin position="43"/>
        <end position="61"/>
    </location>
</feature>
<feature type="transmembrane region" description="Helical" evidence="9">
    <location>
        <begin position="401"/>
        <end position="428"/>
    </location>
</feature>
<evidence type="ECO:0000256" key="7">
    <source>
        <dbReference type="ARBA" id="ARBA00049663"/>
    </source>
</evidence>
<keyword evidence="6 9" id="KW-0472">Membrane</keyword>
<feature type="region of interest" description="Disordered" evidence="8">
    <location>
        <begin position="230"/>
        <end position="277"/>
    </location>
</feature>
<evidence type="ECO:0000313" key="11">
    <source>
        <dbReference type="Proteomes" id="UP000198551"/>
    </source>
</evidence>
<feature type="transmembrane region" description="Helical" evidence="9">
    <location>
        <begin position="20"/>
        <end position="37"/>
    </location>
</feature>
<sequence length="502" mass="50387">MVTLLAAPAEPLTNAGDTQLVLAALLGIAAVVLLIAWGKVHPFLALILGAAVLGVVAAVPVDKIVTSFSGGVGSTVGGVGLLIALGAMIGGLLAESGGADGIVERVVGRVSGSALPWAMAGVAALIGLPLFFEVGVVLLVPIVLLVSLRVDVPLMKIGIPALAGLSVLHGLVPPHPGPLVAIDALGANLGQTLALGLLVAIPTVIIAGPVFGNLIARYVPATAPAALLPTRRDTADRSPTRPGDGRLDADGDLVTEDDLLNPGTGRPGAAIEEPAGRRSTRPPALWAAVVTVLLPVVLMLLRAIGELTLDEGTAGRKALDIVGTPIIALLAGVIFAMIFLGYRSGFSRTQVSGFLGGSLPPIAGILLIVAAGGGFKQVLVDAGVGDLVADAAEGANLSPLLLGWLVAVGIRVATGSATVATITAAGIVAPLAATLQGPEVALLALAIGCGSLFFSHVNDAGFWLVKEYFGLTVGQTIKSWSVMETIISVVGFLGVLLLDVFI</sequence>
<dbReference type="GO" id="GO:0005886">
    <property type="term" value="C:plasma membrane"/>
    <property type="evidence" value="ECO:0007669"/>
    <property type="project" value="UniProtKB-SubCell"/>
</dbReference>
<keyword evidence="4 9" id="KW-0812">Transmembrane</keyword>
<evidence type="ECO:0000256" key="2">
    <source>
        <dbReference type="ARBA" id="ARBA00022448"/>
    </source>
</evidence>
<evidence type="ECO:0000313" key="10">
    <source>
        <dbReference type="EMBL" id="SCF15699.1"/>
    </source>
</evidence>
<feature type="transmembrane region" description="Helical" evidence="9">
    <location>
        <begin position="114"/>
        <end position="147"/>
    </location>
</feature>
<proteinExistence type="inferred from homology"/>
<evidence type="ECO:0000256" key="3">
    <source>
        <dbReference type="ARBA" id="ARBA00022475"/>
    </source>
</evidence>
<feature type="transmembrane region" description="Helical" evidence="9">
    <location>
        <begin position="73"/>
        <end position="94"/>
    </location>
</feature>
<dbReference type="Pfam" id="PF02447">
    <property type="entry name" value="GntP_permease"/>
    <property type="match status" value="2"/>
</dbReference>
<feature type="transmembrane region" description="Helical" evidence="9">
    <location>
        <begin position="354"/>
        <end position="375"/>
    </location>
</feature>
<dbReference type="PANTHER" id="PTHR30354">
    <property type="entry name" value="GNT FAMILY GLUCONATE TRANSPORTER"/>
    <property type="match status" value="1"/>
</dbReference>
<feature type="compositionally biased region" description="Acidic residues" evidence="8">
    <location>
        <begin position="250"/>
        <end position="259"/>
    </location>
</feature>
<feature type="transmembrane region" description="Helical" evidence="9">
    <location>
        <begin position="192"/>
        <end position="211"/>
    </location>
</feature>
<evidence type="ECO:0000256" key="8">
    <source>
        <dbReference type="SAM" id="MobiDB-lite"/>
    </source>
</evidence>
<reference evidence="11" key="1">
    <citation type="submission" date="2016-06" db="EMBL/GenBank/DDBJ databases">
        <authorList>
            <person name="Varghese N."/>
        </authorList>
    </citation>
    <scope>NUCLEOTIDE SEQUENCE [LARGE SCALE GENOMIC DNA]</scope>
    <source>
        <strain evidence="11">DSM 45555</strain>
    </source>
</reference>
<evidence type="ECO:0000256" key="5">
    <source>
        <dbReference type="ARBA" id="ARBA00022989"/>
    </source>
</evidence>
<feature type="compositionally biased region" description="Basic and acidic residues" evidence="8">
    <location>
        <begin position="230"/>
        <end position="249"/>
    </location>
</feature>
<organism evidence="10 11">
    <name type="scientific">Micromonospora marina</name>
    <dbReference type="NCBI Taxonomy" id="307120"/>
    <lineage>
        <taxon>Bacteria</taxon>
        <taxon>Bacillati</taxon>
        <taxon>Actinomycetota</taxon>
        <taxon>Actinomycetes</taxon>
        <taxon>Micromonosporales</taxon>
        <taxon>Micromonosporaceae</taxon>
        <taxon>Micromonospora</taxon>
    </lineage>
</organism>